<dbReference type="PRINTS" id="PR00722">
    <property type="entry name" value="CHYMOTRYPSIN"/>
</dbReference>
<comment type="caution">
    <text evidence="6">Lacks conserved residue(s) required for the propagation of feature annotation.</text>
</comment>
<evidence type="ECO:0000313" key="11">
    <source>
        <dbReference type="Proteomes" id="UP000007303"/>
    </source>
</evidence>
<dbReference type="Gene3D" id="2.40.10.10">
    <property type="entry name" value="Trypsin-like serine proteases"/>
    <property type="match status" value="3"/>
</dbReference>
<dbReference type="InterPro" id="IPR001254">
    <property type="entry name" value="Trypsin_dom"/>
</dbReference>
<keyword evidence="5" id="KW-0325">Glycoprotein</keyword>
<protein>
    <submittedName>
        <fullName evidence="10">Transmembrane serine protease 13b</fullName>
    </submittedName>
</protein>
<dbReference type="SUPFAM" id="SSF50494">
    <property type="entry name" value="Trypsin-like serine proteases"/>
    <property type="match status" value="1"/>
</dbReference>
<evidence type="ECO:0000256" key="6">
    <source>
        <dbReference type="PROSITE-ProRule" id="PRU00196"/>
    </source>
</evidence>
<dbReference type="Ensembl" id="ENSTNIT00000010768.1">
    <property type="protein sequence ID" value="ENSTNIP00000010587.1"/>
    <property type="gene ID" value="ENSTNIG00000007769.1"/>
</dbReference>
<dbReference type="FunCoup" id="H3CQQ3">
    <property type="interactions" value="222"/>
</dbReference>
<dbReference type="PROSITE" id="PS00135">
    <property type="entry name" value="TRYPSIN_SER"/>
    <property type="match status" value="1"/>
</dbReference>
<dbReference type="InterPro" id="IPR033116">
    <property type="entry name" value="TRYPSIN_SER"/>
</dbReference>
<evidence type="ECO:0000256" key="5">
    <source>
        <dbReference type="ARBA" id="ARBA00023180"/>
    </source>
</evidence>
<feature type="domain" description="Peptidase S1" evidence="8">
    <location>
        <begin position="124"/>
        <end position="357"/>
    </location>
</feature>
<evidence type="ECO:0000256" key="4">
    <source>
        <dbReference type="ARBA" id="ARBA00023157"/>
    </source>
</evidence>
<keyword evidence="2 7" id="KW-0378">Hydrolase</keyword>
<evidence type="ECO:0000313" key="10">
    <source>
        <dbReference type="Ensembl" id="ENSTNIP00000010587.1"/>
    </source>
</evidence>
<dbReference type="Pfam" id="PF15494">
    <property type="entry name" value="SRCR_2"/>
    <property type="match status" value="1"/>
</dbReference>
<evidence type="ECO:0000256" key="2">
    <source>
        <dbReference type="ARBA" id="ARBA00022801"/>
    </source>
</evidence>
<dbReference type="CDD" id="cd00190">
    <property type="entry name" value="Tryp_SPc"/>
    <property type="match status" value="1"/>
</dbReference>
<dbReference type="STRING" id="99883.ENSTNIP00000010587"/>
<dbReference type="SUPFAM" id="SSF56487">
    <property type="entry name" value="SRCR-like"/>
    <property type="match status" value="1"/>
</dbReference>
<dbReference type="SMART" id="SM00202">
    <property type="entry name" value="SR"/>
    <property type="match status" value="1"/>
</dbReference>
<dbReference type="GO" id="GO:0016020">
    <property type="term" value="C:membrane"/>
    <property type="evidence" value="ECO:0007669"/>
    <property type="project" value="InterPro"/>
</dbReference>
<evidence type="ECO:0000259" key="9">
    <source>
        <dbReference type="PROSITE" id="PS50287"/>
    </source>
</evidence>
<evidence type="ECO:0000256" key="3">
    <source>
        <dbReference type="ARBA" id="ARBA00022825"/>
    </source>
</evidence>
<dbReference type="SMART" id="SM00020">
    <property type="entry name" value="Tryp_SPc"/>
    <property type="match status" value="1"/>
</dbReference>
<keyword evidence="1 7" id="KW-0645">Protease</keyword>
<keyword evidence="4" id="KW-1015">Disulfide bond</keyword>
<dbReference type="AlphaFoldDB" id="H3CQQ3"/>
<dbReference type="InParanoid" id="H3CQQ3"/>
<organism evidence="10 11">
    <name type="scientific">Tetraodon nigroviridis</name>
    <name type="common">Spotted green pufferfish</name>
    <name type="synonym">Chelonodon nigroviridis</name>
    <dbReference type="NCBI Taxonomy" id="99883"/>
    <lineage>
        <taxon>Eukaryota</taxon>
        <taxon>Metazoa</taxon>
        <taxon>Chordata</taxon>
        <taxon>Craniata</taxon>
        <taxon>Vertebrata</taxon>
        <taxon>Euteleostomi</taxon>
        <taxon>Actinopterygii</taxon>
        <taxon>Neopterygii</taxon>
        <taxon>Teleostei</taxon>
        <taxon>Neoteleostei</taxon>
        <taxon>Acanthomorphata</taxon>
        <taxon>Eupercaria</taxon>
        <taxon>Tetraodontiformes</taxon>
        <taxon>Tetradontoidea</taxon>
        <taxon>Tetraodontidae</taxon>
        <taxon>Tetraodon</taxon>
    </lineage>
</organism>
<dbReference type="InterPro" id="IPR001190">
    <property type="entry name" value="SRCR"/>
</dbReference>
<dbReference type="OMA" id="PWIYSNM"/>
<dbReference type="FunFam" id="2.40.10.10:FF:000003">
    <property type="entry name" value="Transmembrane serine protease 3"/>
    <property type="match status" value="1"/>
</dbReference>
<dbReference type="HOGENOM" id="CLU_006842_19_2_1"/>
<dbReference type="InterPro" id="IPR043504">
    <property type="entry name" value="Peptidase_S1_PA_chymotrypsin"/>
</dbReference>
<dbReference type="InterPro" id="IPR009003">
    <property type="entry name" value="Peptidase_S1_PA"/>
</dbReference>
<evidence type="ECO:0000256" key="1">
    <source>
        <dbReference type="ARBA" id="ARBA00022670"/>
    </source>
</evidence>
<reference evidence="11" key="1">
    <citation type="journal article" date="2004" name="Nature">
        <title>Genome duplication in the teleost fish Tetraodon nigroviridis reveals the early vertebrate proto-karyotype.</title>
        <authorList>
            <person name="Jaillon O."/>
            <person name="Aury J.-M."/>
            <person name="Brunet F."/>
            <person name="Petit J.-L."/>
            <person name="Stange-Thomann N."/>
            <person name="Mauceli E."/>
            <person name="Bouneau L."/>
            <person name="Fischer C."/>
            <person name="Ozouf-Costaz C."/>
            <person name="Bernot A."/>
            <person name="Nicaud S."/>
            <person name="Jaffe D."/>
            <person name="Fisher S."/>
            <person name="Lutfalla G."/>
            <person name="Dossat C."/>
            <person name="Segurens B."/>
            <person name="Dasilva C."/>
            <person name="Salanoubat M."/>
            <person name="Levy M."/>
            <person name="Boudet N."/>
            <person name="Castellano S."/>
            <person name="Anthouard V."/>
            <person name="Jubin C."/>
            <person name="Castelli V."/>
            <person name="Katinka M."/>
            <person name="Vacherie B."/>
            <person name="Biemont C."/>
            <person name="Skalli Z."/>
            <person name="Cattolico L."/>
            <person name="Poulain J."/>
            <person name="De Berardinis V."/>
            <person name="Cruaud C."/>
            <person name="Duprat S."/>
            <person name="Brottier P."/>
            <person name="Coutanceau J.-P."/>
            <person name="Gouzy J."/>
            <person name="Parra G."/>
            <person name="Lardier G."/>
            <person name="Chapple C."/>
            <person name="McKernan K.J."/>
            <person name="McEwan P."/>
            <person name="Bosak S."/>
            <person name="Kellis M."/>
            <person name="Volff J.-N."/>
            <person name="Guigo R."/>
            <person name="Zody M.C."/>
            <person name="Mesirov J."/>
            <person name="Lindblad-Toh K."/>
            <person name="Birren B."/>
            <person name="Nusbaum C."/>
            <person name="Kahn D."/>
            <person name="Robinson-Rechavi M."/>
            <person name="Laudet V."/>
            <person name="Schachter V."/>
            <person name="Quetier F."/>
            <person name="Saurin W."/>
            <person name="Scarpelli C."/>
            <person name="Wincker P."/>
            <person name="Lander E.S."/>
            <person name="Weissenbach J."/>
            <person name="Roest Crollius H."/>
        </authorList>
    </citation>
    <scope>NUCLEOTIDE SEQUENCE [LARGE SCALE GENOMIC DNA]</scope>
</reference>
<feature type="domain" description="SRCR" evidence="9">
    <location>
        <begin position="1"/>
        <end position="113"/>
    </location>
</feature>
<dbReference type="Gene3D" id="3.10.250.10">
    <property type="entry name" value="SRCR-like domain"/>
    <property type="match status" value="1"/>
</dbReference>
<dbReference type="PROSITE" id="PS50287">
    <property type="entry name" value="SRCR_2"/>
    <property type="match status" value="1"/>
</dbReference>
<dbReference type="InterPro" id="IPR001314">
    <property type="entry name" value="Peptidase_S1A"/>
</dbReference>
<accession>H3CQQ3</accession>
<reference evidence="10" key="3">
    <citation type="submission" date="2025-09" db="UniProtKB">
        <authorList>
            <consortium name="Ensembl"/>
        </authorList>
    </citation>
    <scope>IDENTIFICATION</scope>
</reference>
<name>H3CQQ3_TETNG</name>
<keyword evidence="3 7" id="KW-0720">Serine protease</keyword>
<dbReference type="GO" id="GO:0006508">
    <property type="term" value="P:proteolysis"/>
    <property type="evidence" value="ECO:0007669"/>
    <property type="project" value="UniProtKB-KW"/>
</dbReference>
<proteinExistence type="predicted"/>
<evidence type="ECO:0000256" key="7">
    <source>
        <dbReference type="RuleBase" id="RU363034"/>
    </source>
</evidence>
<dbReference type="GeneTree" id="ENSGT00940000159197"/>
<keyword evidence="11" id="KW-1185">Reference proteome</keyword>
<dbReference type="Pfam" id="PF00089">
    <property type="entry name" value="Trypsin"/>
    <property type="match status" value="1"/>
</dbReference>
<sequence length="360" mass="39127">CDGVRDCTLGSDETACVMLGNDNILQVKTSQDGRFLPVCYNGWDESLAKETCTKLGFRNFYATNPSTSQPKSSPTLTINSRSSPYLQYLHLCLVVAFHSSSCPGQQTVALQCLDCGQRRSTSRIIGGNVAKLGQWPWQMTLHFRGSHVCGGILISPDFVLTAAHCLSNKLAILAENWEVYSGVESLDKLPKPYKVKRILLSELYNSDTNDYDVALLKLAAPVVFDDNVQPACLPSRDQILAPGTQCWTTGFGTTEDGSSSVSKSLMEVSVNIISDTVCNSVTVYNKAVTKNMLCAGDLKGGKDSCQGDSGGPLVCQEDDRWYVVGITSWGSGCGQANKPGVYTRVSSVLPWIYSRMQVRP</sequence>
<dbReference type="PROSITE" id="PS00134">
    <property type="entry name" value="TRYPSIN_HIS"/>
    <property type="match status" value="1"/>
</dbReference>
<reference evidence="10" key="2">
    <citation type="submission" date="2025-08" db="UniProtKB">
        <authorList>
            <consortium name="Ensembl"/>
        </authorList>
    </citation>
    <scope>IDENTIFICATION</scope>
</reference>
<dbReference type="InterPro" id="IPR018114">
    <property type="entry name" value="TRYPSIN_HIS"/>
</dbReference>
<dbReference type="GO" id="GO:0004252">
    <property type="term" value="F:serine-type endopeptidase activity"/>
    <property type="evidence" value="ECO:0007669"/>
    <property type="project" value="InterPro"/>
</dbReference>
<dbReference type="PANTHER" id="PTHR24252">
    <property type="entry name" value="ACROSIN-RELATED"/>
    <property type="match status" value="1"/>
</dbReference>
<evidence type="ECO:0000259" key="8">
    <source>
        <dbReference type="PROSITE" id="PS50240"/>
    </source>
</evidence>
<dbReference type="InterPro" id="IPR036772">
    <property type="entry name" value="SRCR-like_dom_sf"/>
</dbReference>
<dbReference type="PROSITE" id="PS50240">
    <property type="entry name" value="TRYPSIN_DOM"/>
    <property type="match status" value="1"/>
</dbReference>
<dbReference type="PANTHER" id="PTHR24252:SF27">
    <property type="entry name" value="TRANSMEMBRANE PROTEASE SERINE 3-LIKE"/>
    <property type="match status" value="1"/>
</dbReference>
<dbReference type="Proteomes" id="UP000007303">
    <property type="component" value="Unassembled WGS sequence"/>
</dbReference>